<dbReference type="EMBL" id="ML976621">
    <property type="protein sequence ID" value="KAF1839969.1"/>
    <property type="molecule type" value="Genomic_DNA"/>
</dbReference>
<dbReference type="GO" id="GO:0043130">
    <property type="term" value="F:ubiquitin binding"/>
    <property type="evidence" value="ECO:0007669"/>
    <property type="project" value="TreeGrafter"/>
</dbReference>
<dbReference type="SUPFAM" id="SSF52540">
    <property type="entry name" value="P-loop containing nucleoside triphosphate hydrolases"/>
    <property type="match status" value="1"/>
</dbReference>
<dbReference type="InterPro" id="IPR008921">
    <property type="entry name" value="DNA_pol3_clamp-load_cplx_C"/>
</dbReference>
<accession>A0A9P4G6M5</accession>
<sequence>MILRFVSKEGQFRLNVEPTTTFPEVLPQIAEKLPKSVDIQSISVSNRPQGGDARKLSELKGVSFEQVGLSHGAQLFLTFEEQSTISNGHAAASAGASRLNGKPVDPSETPSVPLGSSTQVIKNPWEVVKQSPLDDRLDRLDGKIARKRDVRMCTHGSKGMCDYCMPLEPYSAEYLAEKKIKHLSFHSYLRKVNSAKNRPELGSSYMPPLTEPYYRVRPDCASGHKPFPEGICTKCQPSAISLKPQDYRMVDHVEFASIQVVDDLINFWRNTGCQRLGFLYGRYEEYTEVPLGTKAVVETIYEPPQVSEVDGISLGEWDNEKEIDEIAAQCGLQRVGVIFTDLLDADKGDGSAICKRHIDSYYLSSLEIIFAARYQAKYPRPSKWSETGRFGSNFVTCVISGDQEGQIGISSYQASNDAVEMVRADIIEPSAEPSVMLVQSEDDNDALNRARYIPEVFYRRINEHGANVQEIAKPDFPVEYLLLTLTHGFPTQPNPLFTGGKFPIEHREIMGEMADISALGKALNAKANGLALNTTSGLNAISNFHLLCFIHSLGILSKDEETLLFKVASTHDLSEGSALQHTGGWATLLTILKESGERPPKRSYPSSSLPQTAVRGAAHLPREQHRRLERQPSHGSDSDSVQLAKRVKGMADFFNLKARQQAAAQASSSKASTTKQQPDRLQPWVEKYRPKTLSEVTAQDNTIQILSRTLQSSNLPHMLFYGPPGTGKTSTILALAKQLYGPELLKSRVLELNASDERGISIVRQKVKDFARQQLSVAPTYNLMVEDKDSPDAGKQMRYRDKYPCPPFKIIVLDEADSMTQDAQSALRRTMETYSRMTRFCLVCNYVTRIIDPLASRCSKFRFKSLDQGNAVKRVSDIARLEGVKLDEGVAEELVRVADGDLRKAITFLQSAARLVGAVQQAGTGGRKGKRVIEDDDDEMDIDMPSANTSGTTVSLQSIAEIAGVIPPDTLQTLMSSLFPKSSSKSIRYAEIAKVVENMVAEGWSASQTVGQLYEQIMFDERVDDVKKVRLAGVFSETDKRLVDGGDEHLAVLDLGVRVAGVLCQG</sequence>
<evidence type="ECO:0000313" key="17">
    <source>
        <dbReference type="Proteomes" id="UP000800039"/>
    </source>
</evidence>
<keyword evidence="8" id="KW-0509">mRNA transport</keyword>
<evidence type="ECO:0000256" key="8">
    <source>
        <dbReference type="ARBA" id="ARBA00022816"/>
    </source>
</evidence>
<evidence type="ECO:0000256" key="11">
    <source>
        <dbReference type="ARBA" id="ARBA00023242"/>
    </source>
</evidence>
<dbReference type="InterPro" id="IPR027417">
    <property type="entry name" value="P-loop_NTPase"/>
</dbReference>
<dbReference type="FunFam" id="3.40.50.300:FF:000237">
    <property type="entry name" value="replication factor C subunit 4"/>
    <property type="match status" value="1"/>
</dbReference>
<feature type="domain" description="MPN" evidence="15">
    <location>
        <begin position="253"/>
        <end position="390"/>
    </location>
</feature>
<evidence type="ECO:0000256" key="9">
    <source>
        <dbReference type="ARBA" id="ARBA00022840"/>
    </source>
</evidence>
<dbReference type="InterPro" id="IPR007717">
    <property type="entry name" value="NPL4_C"/>
</dbReference>
<dbReference type="GO" id="GO:0031965">
    <property type="term" value="C:nuclear membrane"/>
    <property type="evidence" value="ECO:0007669"/>
    <property type="project" value="UniProtKB-SubCell"/>
</dbReference>
<dbReference type="CDD" id="cd18140">
    <property type="entry name" value="HLD_clamp_RFC"/>
    <property type="match status" value="1"/>
</dbReference>
<dbReference type="GO" id="GO:0016887">
    <property type="term" value="F:ATP hydrolysis activity"/>
    <property type="evidence" value="ECO:0007669"/>
    <property type="project" value="InterPro"/>
</dbReference>
<name>A0A9P4G6M5_9PLEO</name>
<dbReference type="InterPro" id="IPR037518">
    <property type="entry name" value="MPN"/>
</dbReference>
<dbReference type="GO" id="GO:0015031">
    <property type="term" value="P:protein transport"/>
    <property type="evidence" value="ECO:0007669"/>
    <property type="project" value="UniProtKB-KW"/>
</dbReference>
<keyword evidence="9" id="KW-0067">ATP-binding</keyword>
<protein>
    <recommendedName>
        <fullName evidence="5">Nuclear protein localization protein 4</fullName>
    </recommendedName>
    <alternativeName>
        <fullName evidence="13">Replication factor C subunit 2</fullName>
    </alternativeName>
</protein>
<organism evidence="16 17">
    <name type="scientific">Cucurbitaria berberidis CBS 394.84</name>
    <dbReference type="NCBI Taxonomy" id="1168544"/>
    <lineage>
        <taxon>Eukaryota</taxon>
        <taxon>Fungi</taxon>
        <taxon>Dikarya</taxon>
        <taxon>Ascomycota</taxon>
        <taxon>Pezizomycotina</taxon>
        <taxon>Dothideomycetes</taxon>
        <taxon>Pleosporomycetidae</taxon>
        <taxon>Pleosporales</taxon>
        <taxon>Pleosporineae</taxon>
        <taxon>Cucurbitariaceae</taxon>
        <taxon>Cucurbitaria</taxon>
    </lineage>
</organism>
<gene>
    <name evidence="16" type="ORF">K460DRAFT_297420</name>
</gene>
<keyword evidence="11" id="KW-0539">Nucleus</keyword>
<keyword evidence="7" id="KW-0547">Nucleotide-binding</keyword>
<dbReference type="AlphaFoldDB" id="A0A9P4G6M5"/>
<dbReference type="InterPro" id="IPR003959">
    <property type="entry name" value="ATPase_AAA_core"/>
</dbReference>
<dbReference type="InterPro" id="IPR003593">
    <property type="entry name" value="AAA+_ATPase"/>
</dbReference>
<dbReference type="Gene3D" id="3.10.20.90">
    <property type="entry name" value="Phosphatidylinositol 3-kinase Catalytic Subunit, Chain A, domain 1"/>
    <property type="match status" value="1"/>
</dbReference>
<dbReference type="GO" id="GO:0051028">
    <property type="term" value="P:mRNA transport"/>
    <property type="evidence" value="ECO:0007669"/>
    <property type="project" value="UniProtKB-KW"/>
</dbReference>
<dbReference type="Pfam" id="PF00004">
    <property type="entry name" value="AAA"/>
    <property type="match status" value="1"/>
</dbReference>
<dbReference type="InterPro" id="IPR029071">
    <property type="entry name" value="Ubiquitin-like_domsf"/>
</dbReference>
<comment type="function">
    <text evidence="12">Involved in the import of nuclear-targeted proteins into the nucleus and the export of poly(A) RNA out of the nucleus. Has a role in the endoplasmic reticulum-associated degradation (ERAD) pathway.</text>
</comment>
<dbReference type="GO" id="GO:0048471">
    <property type="term" value="C:perinuclear region of cytoplasm"/>
    <property type="evidence" value="ECO:0007669"/>
    <property type="project" value="UniProtKB-SubCell"/>
</dbReference>
<dbReference type="GeneID" id="63846961"/>
<dbReference type="GO" id="GO:0006271">
    <property type="term" value="P:DNA strand elongation involved in DNA replication"/>
    <property type="evidence" value="ECO:0007669"/>
    <property type="project" value="UniProtKB-ARBA"/>
</dbReference>
<proteinExistence type="inferred from homology"/>
<evidence type="ECO:0000256" key="7">
    <source>
        <dbReference type="ARBA" id="ARBA00022741"/>
    </source>
</evidence>
<dbReference type="GO" id="GO:0006511">
    <property type="term" value="P:ubiquitin-dependent protein catabolic process"/>
    <property type="evidence" value="ECO:0007669"/>
    <property type="project" value="InterPro"/>
</dbReference>
<dbReference type="GO" id="GO:0031625">
    <property type="term" value="F:ubiquitin protein ligase binding"/>
    <property type="evidence" value="ECO:0007669"/>
    <property type="project" value="TreeGrafter"/>
</dbReference>
<dbReference type="Gene3D" id="3.40.50.300">
    <property type="entry name" value="P-loop containing nucleotide triphosphate hydrolases"/>
    <property type="match status" value="1"/>
</dbReference>
<dbReference type="RefSeq" id="XP_040782532.1">
    <property type="nucleotide sequence ID" value="XM_040929709.1"/>
</dbReference>
<dbReference type="InterPro" id="IPR013748">
    <property type="entry name" value="Rep_factorC_C"/>
</dbReference>
<feature type="region of interest" description="Disordered" evidence="14">
    <location>
        <begin position="596"/>
        <end position="641"/>
    </location>
</feature>
<dbReference type="OrthoDB" id="10251089at2759"/>
<dbReference type="Gene3D" id="1.20.272.10">
    <property type="match status" value="1"/>
</dbReference>
<evidence type="ECO:0000256" key="6">
    <source>
        <dbReference type="ARBA" id="ARBA00022705"/>
    </source>
</evidence>
<keyword evidence="10" id="KW-0653">Protein transport</keyword>
<dbReference type="Gene3D" id="1.10.8.60">
    <property type="match status" value="1"/>
</dbReference>
<dbReference type="Proteomes" id="UP000800039">
    <property type="component" value="Unassembled WGS sequence"/>
</dbReference>
<feature type="region of interest" description="Disordered" evidence="14">
    <location>
        <begin position="89"/>
        <end position="116"/>
    </location>
</feature>
<evidence type="ECO:0000256" key="2">
    <source>
        <dbReference type="ARBA" id="ARBA00004556"/>
    </source>
</evidence>
<dbReference type="CDD" id="cd08061">
    <property type="entry name" value="MPN_NPL4"/>
    <property type="match status" value="1"/>
</dbReference>
<dbReference type="PANTHER" id="PTHR12710:SF0">
    <property type="entry name" value="NUCLEAR PROTEIN LOCALIZATION PROTEIN 4 HOMOLOG"/>
    <property type="match status" value="1"/>
</dbReference>
<dbReference type="SUPFAM" id="SSF48019">
    <property type="entry name" value="post-AAA+ oligomerization domain-like"/>
    <property type="match status" value="1"/>
</dbReference>
<dbReference type="GO" id="GO:0005524">
    <property type="term" value="F:ATP binding"/>
    <property type="evidence" value="ECO:0007669"/>
    <property type="project" value="UniProtKB-KW"/>
</dbReference>
<evidence type="ECO:0000256" key="12">
    <source>
        <dbReference type="ARBA" id="ARBA00024703"/>
    </source>
</evidence>
<evidence type="ECO:0000256" key="1">
    <source>
        <dbReference type="ARBA" id="ARBA00004335"/>
    </source>
</evidence>
<feature type="compositionally biased region" description="Low complexity" evidence="14">
    <location>
        <begin position="664"/>
        <end position="676"/>
    </location>
</feature>
<keyword evidence="8" id="KW-0813">Transport</keyword>
<reference evidence="16" key="1">
    <citation type="submission" date="2020-01" db="EMBL/GenBank/DDBJ databases">
        <authorList>
            <consortium name="DOE Joint Genome Institute"/>
            <person name="Haridas S."/>
            <person name="Albert R."/>
            <person name="Binder M."/>
            <person name="Bloem J."/>
            <person name="Labutti K."/>
            <person name="Salamov A."/>
            <person name="Andreopoulos B."/>
            <person name="Baker S.E."/>
            <person name="Barry K."/>
            <person name="Bills G."/>
            <person name="Bluhm B.H."/>
            <person name="Cannon C."/>
            <person name="Castanera R."/>
            <person name="Culley D.E."/>
            <person name="Daum C."/>
            <person name="Ezra D."/>
            <person name="Gonzalez J.B."/>
            <person name="Henrissat B."/>
            <person name="Kuo A."/>
            <person name="Liang C."/>
            <person name="Lipzen A."/>
            <person name="Lutzoni F."/>
            <person name="Magnuson J."/>
            <person name="Mondo S."/>
            <person name="Nolan M."/>
            <person name="Ohm R."/>
            <person name="Pangilinan J."/>
            <person name="Park H.-J."/>
            <person name="Ramirez L."/>
            <person name="Alfaro M."/>
            <person name="Sun H."/>
            <person name="Tritt A."/>
            <person name="Yoshinaga Y."/>
            <person name="Zwiers L.-H."/>
            <person name="Turgeon B.G."/>
            <person name="Goodwin S.B."/>
            <person name="Spatafora J.W."/>
            <person name="Crous P.W."/>
            <person name="Grigoriev I.V."/>
        </authorList>
    </citation>
    <scope>NUCLEOTIDE SEQUENCE</scope>
    <source>
        <strain evidence="16">CBS 394.84</strain>
    </source>
</reference>
<dbReference type="Pfam" id="PF05020">
    <property type="entry name" value="zf-NPL4"/>
    <property type="match status" value="1"/>
</dbReference>
<dbReference type="InterPro" id="IPR047854">
    <property type="entry name" value="RFC_lid"/>
</dbReference>
<dbReference type="InterPro" id="IPR007716">
    <property type="entry name" value="NPL4_Zn-bd_put"/>
</dbReference>
<comment type="caution">
    <text evidence="16">The sequence shown here is derived from an EMBL/GenBank/DDBJ whole genome shotgun (WGS) entry which is preliminary data.</text>
</comment>
<evidence type="ECO:0000256" key="4">
    <source>
        <dbReference type="ARBA" id="ARBA00011025"/>
    </source>
</evidence>
<dbReference type="PANTHER" id="PTHR12710">
    <property type="entry name" value="NUCLEAR PROTEIN LOCALIZATION 4"/>
    <property type="match status" value="1"/>
</dbReference>
<evidence type="ECO:0000256" key="14">
    <source>
        <dbReference type="SAM" id="MobiDB-lite"/>
    </source>
</evidence>
<dbReference type="Pfam" id="PF08542">
    <property type="entry name" value="Rep_fac_C"/>
    <property type="match status" value="1"/>
</dbReference>
<comment type="similarity">
    <text evidence="4">Belongs to the NPL4 family.</text>
</comment>
<keyword evidence="17" id="KW-1185">Reference proteome</keyword>
<dbReference type="SMART" id="SM00382">
    <property type="entry name" value="AAA"/>
    <property type="match status" value="1"/>
</dbReference>
<comment type="subcellular location">
    <subcellularLocation>
        <location evidence="2">Cytoplasm</location>
        <location evidence="2">Perinuclear region</location>
    </subcellularLocation>
    <subcellularLocation>
        <location evidence="1">Nucleus membrane</location>
        <topology evidence="1">Peripheral membrane protein</topology>
        <orientation evidence="1">Cytoplasmic side</orientation>
    </subcellularLocation>
</comment>
<feature type="region of interest" description="Disordered" evidence="14">
    <location>
        <begin position="664"/>
        <end position="683"/>
    </location>
</feature>
<dbReference type="FunFam" id="1.20.272.10:FF:000011">
    <property type="entry name" value="Replication factor C subunit 2"/>
    <property type="match status" value="1"/>
</dbReference>
<dbReference type="GO" id="GO:0003677">
    <property type="term" value="F:DNA binding"/>
    <property type="evidence" value="ECO:0007669"/>
    <property type="project" value="InterPro"/>
</dbReference>
<dbReference type="PROSITE" id="PS50249">
    <property type="entry name" value="MPN"/>
    <property type="match status" value="1"/>
</dbReference>
<dbReference type="Pfam" id="PF05021">
    <property type="entry name" value="NPL4"/>
    <property type="match status" value="1"/>
</dbReference>
<comment type="similarity">
    <text evidence="3">Belongs to the activator 1 small subunits family.</text>
</comment>
<evidence type="ECO:0000256" key="3">
    <source>
        <dbReference type="ARBA" id="ARBA00005378"/>
    </source>
</evidence>
<evidence type="ECO:0000256" key="10">
    <source>
        <dbReference type="ARBA" id="ARBA00023010"/>
    </source>
</evidence>
<evidence type="ECO:0000256" key="13">
    <source>
        <dbReference type="ARBA" id="ARBA00040745"/>
    </source>
</evidence>
<evidence type="ECO:0000313" key="16">
    <source>
        <dbReference type="EMBL" id="KAF1839969.1"/>
    </source>
</evidence>
<evidence type="ECO:0000259" key="15">
    <source>
        <dbReference type="PROSITE" id="PS50249"/>
    </source>
</evidence>
<evidence type="ECO:0000256" key="5">
    <source>
        <dbReference type="ARBA" id="ARBA00019709"/>
    </source>
</evidence>
<keyword evidence="6" id="KW-0235">DNA replication</keyword>
<dbReference type="Pfam" id="PF21960">
    <property type="entry name" value="RCF1-5-like_lid"/>
    <property type="match status" value="1"/>
</dbReference>
<keyword evidence="10" id="KW-0811">Translocation</keyword>
<dbReference type="CDD" id="cd00009">
    <property type="entry name" value="AAA"/>
    <property type="match status" value="1"/>
</dbReference>
<dbReference type="InterPro" id="IPR016563">
    <property type="entry name" value="Npl4"/>
</dbReference>
<dbReference type="SUPFAM" id="SSF54236">
    <property type="entry name" value="Ubiquitin-like"/>
    <property type="match status" value="1"/>
</dbReference>